<evidence type="ECO:0000313" key="2">
    <source>
        <dbReference type="EMBL" id="AIA88823.1"/>
    </source>
</evidence>
<dbReference type="InterPro" id="IPR001296">
    <property type="entry name" value="Glyco_trans_1"/>
</dbReference>
<sequence>AAELLQHEKKLRFHIVGGGTALSRLQQLVINKKLSNVFFYGRKPIENMPDYYSMADAMLVTLTSDPVLN</sequence>
<dbReference type="AlphaFoldDB" id="A0A060BWN3"/>
<organism evidence="2">
    <name type="scientific">uncultured Syntrophomonas sp</name>
    <dbReference type="NCBI Taxonomy" id="281277"/>
    <lineage>
        <taxon>Bacteria</taxon>
        <taxon>Bacillati</taxon>
        <taxon>Bacillota</taxon>
        <taxon>Clostridia</taxon>
        <taxon>Eubacteriales</taxon>
        <taxon>Syntrophomonadaceae</taxon>
        <taxon>Syntrophomonas</taxon>
        <taxon>environmental samples</taxon>
    </lineage>
</organism>
<dbReference type="Pfam" id="PF00534">
    <property type="entry name" value="Glycos_transf_1"/>
    <property type="match status" value="1"/>
</dbReference>
<proteinExistence type="predicted"/>
<dbReference type="Gene3D" id="3.40.50.2000">
    <property type="entry name" value="Glycogen Phosphorylase B"/>
    <property type="match status" value="1"/>
</dbReference>
<accession>A0A060BWN3</accession>
<protein>
    <submittedName>
        <fullName evidence="2">CAZy families GT4 protein</fullName>
    </submittedName>
</protein>
<dbReference type="EMBL" id="KF121535">
    <property type="protein sequence ID" value="AIA88823.1"/>
    <property type="molecule type" value="Genomic_DNA"/>
</dbReference>
<name>A0A060BWN3_9FIRM</name>
<reference evidence="2" key="1">
    <citation type="journal article" date="2013" name="Environ. Microbiol.">
        <title>Seasonally variable intestinal metagenomes of the red palm weevil (Rhynchophorus ferrugineus).</title>
        <authorList>
            <person name="Jia S."/>
            <person name="Zhang X."/>
            <person name="Zhang G."/>
            <person name="Yin A."/>
            <person name="Zhang S."/>
            <person name="Li F."/>
            <person name="Wang L."/>
            <person name="Zhao D."/>
            <person name="Yun Q."/>
            <person name="Tala"/>
            <person name="Wang J."/>
            <person name="Sun G."/>
            <person name="Baabdullah M."/>
            <person name="Yu X."/>
            <person name="Hu S."/>
            <person name="Al-Mssallem I.S."/>
            <person name="Yu J."/>
        </authorList>
    </citation>
    <scope>NUCLEOTIDE SEQUENCE</scope>
</reference>
<feature type="domain" description="Glycosyl transferase family 1" evidence="1">
    <location>
        <begin position="2"/>
        <end position="64"/>
    </location>
</feature>
<dbReference type="GO" id="GO:0016757">
    <property type="term" value="F:glycosyltransferase activity"/>
    <property type="evidence" value="ECO:0007669"/>
    <property type="project" value="InterPro"/>
</dbReference>
<feature type="non-terminal residue" evidence="2">
    <location>
        <position position="1"/>
    </location>
</feature>
<dbReference type="SUPFAM" id="SSF53756">
    <property type="entry name" value="UDP-Glycosyltransferase/glycogen phosphorylase"/>
    <property type="match status" value="1"/>
</dbReference>
<evidence type="ECO:0000259" key="1">
    <source>
        <dbReference type="Pfam" id="PF00534"/>
    </source>
</evidence>